<comment type="caution">
    <text evidence="1">The sequence shown here is derived from an EMBL/GenBank/DDBJ whole genome shotgun (WGS) entry which is preliminary data.</text>
</comment>
<proteinExistence type="predicted"/>
<dbReference type="EMBL" id="RIAR02000001">
    <property type="protein sequence ID" value="NSL89318.1"/>
    <property type="molecule type" value="Genomic_DNA"/>
</dbReference>
<reference evidence="1" key="1">
    <citation type="submission" date="2020-05" db="EMBL/GenBank/DDBJ databases">
        <title>Chitinophaga laudate sp. nov., isolated from a tropical peat swamp.</title>
        <authorList>
            <person name="Goh C.B.S."/>
            <person name="Lee M.S."/>
            <person name="Parimannan S."/>
            <person name="Pasbakhsh P."/>
            <person name="Yule C.M."/>
            <person name="Rajandas H."/>
            <person name="Loke S."/>
            <person name="Croft L."/>
            <person name="Tan J.B.L."/>
        </authorList>
    </citation>
    <scope>NUCLEOTIDE SEQUENCE</scope>
    <source>
        <strain evidence="1">Mgbs1</strain>
    </source>
</reference>
<name>A0A433WNW7_9BACT</name>
<evidence type="ECO:0000313" key="2">
    <source>
        <dbReference type="Proteomes" id="UP000281028"/>
    </source>
</evidence>
<protein>
    <submittedName>
        <fullName evidence="1">Uncharacterized protein</fullName>
    </submittedName>
</protein>
<dbReference type="InterPro" id="IPR011050">
    <property type="entry name" value="Pectin_lyase_fold/virulence"/>
</dbReference>
<sequence>MSSIVTQDASFLLSYTPATNVTFSENVMDGSNQFNFYQFLGMGTLRLSQNIIRNSTRSGVMVNNVPLFIASDNIISNVTSPFEITNVEKFVTGINQWGNYVLYADNALQPVSGKPGIR</sequence>
<dbReference type="AlphaFoldDB" id="A0A433WNW7"/>
<evidence type="ECO:0000313" key="1">
    <source>
        <dbReference type="EMBL" id="NSL89318.1"/>
    </source>
</evidence>
<accession>A0A433WNW7</accession>
<dbReference type="SUPFAM" id="SSF51126">
    <property type="entry name" value="Pectin lyase-like"/>
    <property type="match status" value="1"/>
</dbReference>
<organism evidence="1 2">
    <name type="scientific">Chitinophaga solisilvae</name>
    <dbReference type="NCBI Taxonomy" id="1233460"/>
    <lineage>
        <taxon>Bacteria</taxon>
        <taxon>Pseudomonadati</taxon>
        <taxon>Bacteroidota</taxon>
        <taxon>Chitinophagia</taxon>
        <taxon>Chitinophagales</taxon>
        <taxon>Chitinophagaceae</taxon>
        <taxon>Chitinophaga</taxon>
    </lineage>
</organism>
<gene>
    <name evidence="1" type="ORF">ECE50_020925</name>
</gene>
<dbReference type="Proteomes" id="UP000281028">
    <property type="component" value="Unassembled WGS sequence"/>
</dbReference>
<keyword evidence="2" id="KW-1185">Reference proteome</keyword>